<evidence type="ECO:0000256" key="10">
    <source>
        <dbReference type="ARBA" id="ARBA00030772"/>
    </source>
</evidence>
<sequence length="250" mass="27013">MKWLKYGVGAVALYLVFLVVTVPASLVWNWAPKPNGIKLDGISGNLWQGRVQAASIAGRQFNDLTWELQPAALLSAKVRANVTLAGDIQGRGVVEYGLSGLSVENLKLDSDAGTLLGKRRLPFRTQVAAEIQLNLSDAAQGTPWCERLNGRLTLLGLNVNNQFGQFELGNLAGQLSCQQGNIQLAMTERDNRIGVAGNLVLKANNQVEVNAGIRETAQQPEMLKKNLSFLGNQDANGVYPITYSGRIPGM</sequence>
<evidence type="ECO:0000313" key="12">
    <source>
        <dbReference type="EMBL" id="TKB56218.1"/>
    </source>
</evidence>
<dbReference type="GO" id="GO:0015628">
    <property type="term" value="P:protein secretion by the type II secretion system"/>
    <property type="evidence" value="ECO:0007669"/>
    <property type="project" value="InterPro"/>
</dbReference>
<keyword evidence="13" id="KW-1185">Reference proteome</keyword>
<evidence type="ECO:0000256" key="8">
    <source>
        <dbReference type="ARBA" id="ARBA00022927"/>
    </source>
</evidence>
<evidence type="ECO:0000256" key="4">
    <source>
        <dbReference type="ARBA" id="ARBA00022448"/>
    </source>
</evidence>
<evidence type="ECO:0000256" key="2">
    <source>
        <dbReference type="ARBA" id="ARBA00007208"/>
    </source>
</evidence>
<evidence type="ECO:0000256" key="6">
    <source>
        <dbReference type="ARBA" id="ARBA00022519"/>
    </source>
</evidence>
<evidence type="ECO:0000256" key="9">
    <source>
        <dbReference type="ARBA" id="ARBA00023136"/>
    </source>
</evidence>
<evidence type="ECO:0000256" key="7">
    <source>
        <dbReference type="ARBA" id="ARBA00022692"/>
    </source>
</evidence>
<dbReference type="EMBL" id="SWCJ01000004">
    <property type="protein sequence ID" value="TKB56218.1"/>
    <property type="molecule type" value="Genomic_DNA"/>
</dbReference>
<dbReference type="Proteomes" id="UP000305675">
    <property type="component" value="Unassembled WGS sequence"/>
</dbReference>
<keyword evidence="8" id="KW-0653">Protein transport</keyword>
<protein>
    <recommendedName>
        <fullName evidence="3">Type II secretion system protein N</fullName>
    </recommendedName>
    <alternativeName>
        <fullName evidence="10">General secretion pathway protein N</fullName>
    </alternativeName>
</protein>
<keyword evidence="6" id="KW-0997">Cell inner membrane</keyword>
<dbReference type="GO" id="GO:0015627">
    <property type="term" value="C:type II protein secretion system complex"/>
    <property type="evidence" value="ECO:0007669"/>
    <property type="project" value="InterPro"/>
</dbReference>
<comment type="subcellular location">
    <subcellularLocation>
        <location evidence="1">Cell inner membrane</location>
    </subcellularLocation>
</comment>
<feature type="transmembrane region" description="Helical" evidence="11">
    <location>
        <begin position="6"/>
        <end position="28"/>
    </location>
</feature>
<dbReference type="GO" id="GO:0005886">
    <property type="term" value="C:plasma membrane"/>
    <property type="evidence" value="ECO:0007669"/>
    <property type="project" value="UniProtKB-SubCell"/>
</dbReference>
<dbReference type="RefSeq" id="WP_136862947.1">
    <property type="nucleotide sequence ID" value="NZ_SWCJ01000004.1"/>
</dbReference>
<evidence type="ECO:0000256" key="5">
    <source>
        <dbReference type="ARBA" id="ARBA00022475"/>
    </source>
</evidence>
<keyword evidence="4" id="KW-0813">Transport</keyword>
<evidence type="ECO:0000256" key="3">
    <source>
        <dbReference type="ARBA" id="ARBA00021563"/>
    </source>
</evidence>
<dbReference type="OrthoDB" id="6118198at2"/>
<reference evidence="12 13" key="1">
    <citation type="submission" date="2019-04" db="EMBL/GenBank/DDBJ databases">
        <authorList>
            <person name="Hwang J.C."/>
        </authorList>
    </citation>
    <scope>NUCLEOTIDE SEQUENCE [LARGE SCALE GENOMIC DNA]</scope>
    <source>
        <strain evidence="12 13">IMCC35002</strain>
    </source>
</reference>
<dbReference type="InterPro" id="IPR022792">
    <property type="entry name" value="T2SS_protein-GspN"/>
</dbReference>
<proteinExistence type="inferred from homology"/>
<comment type="caution">
    <text evidence="12">The sequence shown here is derived from an EMBL/GenBank/DDBJ whole genome shotgun (WGS) entry which is preliminary data.</text>
</comment>
<keyword evidence="9 11" id="KW-0472">Membrane</keyword>
<dbReference type="AlphaFoldDB" id="A0A4U1BPR9"/>
<keyword evidence="11" id="KW-1133">Transmembrane helix</keyword>
<accession>A0A4U1BPR9</accession>
<keyword evidence="7 11" id="KW-0812">Transmembrane</keyword>
<name>A0A4U1BPR9_9GAMM</name>
<evidence type="ECO:0000313" key="13">
    <source>
        <dbReference type="Proteomes" id="UP000305675"/>
    </source>
</evidence>
<evidence type="ECO:0000256" key="1">
    <source>
        <dbReference type="ARBA" id="ARBA00004533"/>
    </source>
</evidence>
<evidence type="ECO:0000256" key="11">
    <source>
        <dbReference type="SAM" id="Phobius"/>
    </source>
</evidence>
<organism evidence="12 13">
    <name type="scientific">Ferrimonas aestuarii</name>
    <dbReference type="NCBI Taxonomy" id="2569539"/>
    <lineage>
        <taxon>Bacteria</taxon>
        <taxon>Pseudomonadati</taxon>
        <taxon>Pseudomonadota</taxon>
        <taxon>Gammaproteobacteria</taxon>
        <taxon>Alteromonadales</taxon>
        <taxon>Ferrimonadaceae</taxon>
        <taxon>Ferrimonas</taxon>
    </lineage>
</organism>
<gene>
    <name evidence="12" type="ORF">FCL42_08365</name>
</gene>
<keyword evidence="5" id="KW-1003">Cell membrane</keyword>
<dbReference type="Pfam" id="PF01203">
    <property type="entry name" value="T2SSN"/>
    <property type="match status" value="1"/>
</dbReference>
<comment type="similarity">
    <text evidence="2">Belongs to the GSP N family.</text>
</comment>